<dbReference type="AlphaFoldDB" id="A0A3M9X3F5"/>
<dbReference type="SUPFAM" id="SSF63829">
    <property type="entry name" value="Calcium-dependent phosphotriesterase"/>
    <property type="match status" value="1"/>
</dbReference>
<organism evidence="2 3">
    <name type="scientific">Mesorhizobium japonicum</name>
    <dbReference type="NCBI Taxonomy" id="2066070"/>
    <lineage>
        <taxon>Bacteria</taxon>
        <taxon>Pseudomonadati</taxon>
        <taxon>Pseudomonadota</taxon>
        <taxon>Alphaproteobacteria</taxon>
        <taxon>Hyphomicrobiales</taxon>
        <taxon>Phyllobacteriaceae</taxon>
        <taxon>Mesorhizobium</taxon>
    </lineage>
</organism>
<proteinExistence type="predicted"/>
<feature type="compositionally biased region" description="Basic residues" evidence="1">
    <location>
        <begin position="1"/>
        <end position="19"/>
    </location>
</feature>
<name>A0A3M9X3F5_9HYPH</name>
<dbReference type="Gene3D" id="2.130.10.10">
    <property type="entry name" value="YVTN repeat-like/Quinoprotein amine dehydrogenase"/>
    <property type="match status" value="1"/>
</dbReference>
<feature type="region of interest" description="Disordered" evidence="1">
    <location>
        <begin position="1"/>
        <end position="23"/>
    </location>
</feature>
<reference evidence="2 3" key="1">
    <citation type="journal article" date="2018" name="Mol. Plant Microbe Interact.">
        <title>Taxonomically Different Co-Microsymbionts of a Relict Legume, Oxytropis popoviana, Have Complementary Sets of Symbiotic Genes and Together Increase the Efficiency of Plant Nodulation.</title>
        <authorList>
            <person name="Safronova V."/>
            <person name="Belimov A."/>
            <person name="Sazanova A."/>
            <person name="Chirak E."/>
            <person name="Verkhozina A."/>
            <person name="Kuznetsova I."/>
            <person name="Andronov E."/>
            <person name="Puhalsky J."/>
            <person name="Tikhonovich I."/>
        </authorList>
    </citation>
    <scope>NUCLEOTIDE SEQUENCE [LARGE SCALE GENOMIC DNA]</scope>
    <source>
        <strain evidence="2 3">Opo-235</strain>
    </source>
</reference>
<evidence type="ECO:0000256" key="1">
    <source>
        <dbReference type="SAM" id="MobiDB-lite"/>
    </source>
</evidence>
<comment type="caution">
    <text evidence="2">The sequence shown here is derived from an EMBL/GenBank/DDBJ whole genome shotgun (WGS) entry which is preliminary data.</text>
</comment>
<dbReference type="EMBL" id="QKOD01000011">
    <property type="protein sequence ID" value="RNJ42395.1"/>
    <property type="molecule type" value="Genomic_DNA"/>
</dbReference>
<dbReference type="Proteomes" id="UP000275436">
    <property type="component" value="Unassembled WGS sequence"/>
</dbReference>
<feature type="region of interest" description="Disordered" evidence="1">
    <location>
        <begin position="220"/>
        <end position="241"/>
    </location>
</feature>
<dbReference type="InterPro" id="IPR015943">
    <property type="entry name" value="WD40/YVTN_repeat-like_dom_sf"/>
</dbReference>
<sequence>MARVRRPVVARSHRDRHRAQIGDAGRGLDKPLLAVSGADGTVRLFDAADDSRGRLLGKSFSEPVDVRISPDGRRALVEAAQATCRIVPELWNLVDGTRITMLPADGRCAFRFRFSSDGNSVIGAVTQPDGIALWESQGGSELARYHDYFPEGVDTFDMFDTDVTNVMANGFSDDLKYVFAGTELGAVCVWPNPGAGPALINYAGTIVPRSFTQGERATFPVPEAQTSHRGTQRRDQHPCRTDCSATSGINVQHVDWRQYPKAWWRRKSDRATHSMMQSAYLWERIGTFANGQKRELC</sequence>
<accession>A0A3M9X3F5</accession>
<evidence type="ECO:0008006" key="4">
    <source>
        <dbReference type="Google" id="ProtNLM"/>
    </source>
</evidence>
<gene>
    <name evidence="2" type="ORF">DNR46_28780</name>
</gene>
<protein>
    <recommendedName>
        <fullName evidence="4">WD40 repeat domain-containing protein</fullName>
    </recommendedName>
</protein>
<evidence type="ECO:0000313" key="2">
    <source>
        <dbReference type="EMBL" id="RNJ42395.1"/>
    </source>
</evidence>
<evidence type="ECO:0000313" key="3">
    <source>
        <dbReference type="Proteomes" id="UP000275436"/>
    </source>
</evidence>